<keyword evidence="1 4" id="KW-0808">Transferase</keyword>
<proteinExistence type="predicted"/>
<name>A0A1I6W7M4_9ACTN</name>
<evidence type="ECO:0000256" key="1">
    <source>
        <dbReference type="ARBA" id="ARBA00022679"/>
    </source>
</evidence>
<keyword evidence="2" id="KW-0012">Acyltransferase</keyword>
<reference evidence="5" key="1">
    <citation type="submission" date="2016-10" db="EMBL/GenBank/DDBJ databases">
        <authorList>
            <person name="Varghese N."/>
            <person name="Submissions S."/>
        </authorList>
    </citation>
    <scope>NUCLEOTIDE SEQUENCE [LARGE SCALE GENOMIC DNA]</scope>
    <source>
        <strain evidence="5">CGMCC 4.7047</strain>
    </source>
</reference>
<dbReference type="InterPro" id="IPR050832">
    <property type="entry name" value="Bact_Acetyltransf"/>
</dbReference>
<protein>
    <submittedName>
        <fullName evidence="4">Acetyltransferase (GNAT) family protein</fullName>
    </submittedName>
</protein>
<dbReference type="Gene3D" id="3.40.630.30">
    <property type="match status" value="1"/>
</dbReference>
<dbReference type="PANTHER" id="PTHR43877:SF2">
    <property type="entry name" value="AMINOALKYLPHOSPHONATE N-ACETYLTRANSFERASE-RELATED"/>
    <property type="match status" value="1"/>
</dbReference>
<dbReference type="Proteomes" id="UP000198873">
    <property type="component" value="Unassembled WGS sequence"/>
</dbReference>
<evidence type="ECO:0000256" key="2">
    <source>
        <dbReference type="ARBA" id="ARBA00023315"/>
    </source>
</evidence>
<dbReference type="CDD" id="cd04301">
    <property type="entry name" value="NAT_SF"/>
    <property type="match status" value="1"/>
</dbReference>
<feature type="domain" description="N-acetyltransferase" evidence="3">
    <location>
        <begin position="10"/>
        <end position="175"/>
    </location>
</feature>
<keyword evidence="5" id="KW-1185">Reference proteome</keyword>
<dbReference type="PROSITE" id="PS51186">
    <property type="entry name" value="GNAT"/>
    <property type="match status" value="1"/>
</dbReference>
<evidence type="ECO:0000313" key="5">
    <source>
        <dbReference type="Proteomes" id="UP000198873"/>
    </source>
</evidence>
<evidence type="ECO:0000259" key="3">
    <source>
        <dbReference type="PROSITE" id="PS51186"/>
    </source>
</evidence>
<dbReference type="SUPFAM" id="SSF55729">
    <property type="entry name" value="Acyl-CoA N-acyltransferases (Nat)"/>
    <property type="match status" value="1"/>
</dbReference>
<dbReference type="PANTHER" id="PTHR43877">
    <property type="entry name" value="AMINOALKYLPHOSPHONATE N-ACETYLTRANSFERASE-RELATED-RELATED"/>
    <property type="match status" value="1"/>
</dbReference>
<dbReference type="EMBL" id="FPAB01000014">
    <property type="protein sequence ID" value="SFT22017.1"/>
    <property type="molecule type" value="Genomic_DNA"/>
</dbReference>
<dbReference type="InterPro" id="IPR000182">
    <property type="entry name" value="GNAT_dom"/>
</dbReference>
<dbReference type="Pfam" id="PF00583">
    <property type="entry name" value="Acetyltransf_1"/>
    <property type="match status" value="1"/>
</dbReference>
<sequence length="175" mass="18462">MTPVRWVLDPEITPRLREELAGLWSEVVEAGGAVGFPPGTGPAGVLPELDRHLAGIGAGTTRLLLGVDEAGGPAATAFIVHTGHALMGHWVWLKTVMVRPAAQGAGAGRELMAEAERAIRGFGGIRAIRLTCRGGMGLERFYAACGYKEVGRVPDAIAVGGGELRDDVMMWRPLD</sequence>
<dbReference type="InterPro" id="IPR016181">
    <property type="entry name" value="Acyl_CoA_acyltransferase"/>
</dbReference>
<gene>
    <name evidence="4" type="ORF">SAMN05444716_11417</name>
</gene>
<dbReference type="AlphaFoldDB" id="A0A1I6W7M4"/>
<accession>A0A1I6W7M4</accession>
<evidence type="ECO:0000313" key="4">
    <source>
        <dbReference type="EMBL" id="SFT22017.1"/>
    </source>
</evidence>
<organism evidence="4 5">
    <name type="scientific">Streptomyces harbinensis</name>
    <dbReference type="NCBI Taxonomy" id="1176198"/>
    <lineage>
        <taxon>Bacteria</taxon>
        <taxon>Bacillati</taxon>
        <taxon>Actinomycetota</taxon>
        <taxon>Actinomycetes</taxon>
        <taxon>Kitasatosporales</taxon>
        <taxon>Streptomycetaceae</taxon>
        <taxon>Streptomyces</taxon>
    </lineage>
</organism>
<dbReference type="RefSeq" id="WP_247483060.1">
    <property type="nucleotide sequence ID" value="NZ_FPAB01000014.1"/>
</dbReference>
<dbReference type="STRING" id="1176198.SAMN05444716_11417"/>
<dbReference type="GO" id="GO:0016747">
    <property type="term" value="F:acyltransferase activity, transferring groups other than amino-acyl groups"/>
    <property type="evidence" value="ECO:0007669"/>
    <property type="project" value="InterPro"/>
</dbReference>